<gene>
    <name evidence="1" type="ORF">QNH24_18330</name>
</gene>
<dbReference type="AlphaFoldDB" id="A0AAX3WQZ4"/>
<evidence type="ECO:0008006" key="3">
    <source>
        <dbReference type="Google" id="ProtNLM"/>
    </source>
</evidence>
<dbReference type="RefSeq" id="WP_283868954.1">
    <property type="nucleotide sequence ID" value="NZ_CP126101.1"/>
</dbReference>
<organism evidence="1 2">
    <name type="scientific">Lysinibacillus pakistanensis</name>
    <dbReference type="NCBI Taxonomy" id="759811"/>
    <lineage>
        <taxon>Bacteria</taxon>
        <taxon>Bacillati</taxon>
        <taxon>Bacillota</taxon>
        <taxon>Bacilli</taxon>
        <taxon>Bacillales</taxon>
        <taxon>Bacillaceae</taxon>
        <taxon>Lysinibacillus</taxon>
    </lineage>
</organism>
<dbReference type="Proteomes" id="UP001178322">
    <property type="component" value="Chromosome"/>
</dbReference>
<protein>
    <recommendedName>
        <fullName evidence="3">Spo0E family sporulation regulatory protein-aspartic acid phosphatase</fullName>
    </recommendedName>
</protein>
<reference evidence="1" key="1">
    <citation type="submission" date="2023-05" db="EMBL/GenBank/DDBJ databases">
        <title>Comparative genomics of Bacillaceae isolates and their secondary metabolite potential.</title>
        <authorList>
            <person name="Song L."/>
            <person name="Nielsen L.J."/>
            <person name="Mohite O."/>
            <person name="Xu X."/>
            <person name="Weber T."/>
            <person name="Kovacs A.T."/>
        </authorList>
    </citation>
    <scope>NUCLEOTIDE SEQUENCE</scope>
    <source>
        <strain evidence="1">LY1</strain>
    </source>
</reference>
<proteinExistence type="predicted"/>
<accession>A0AAX3WQZ4</accession>
<evidence type="ECO:0000313" key="2">
    <source>
        <dbReference type="Proteomes" id="UP001178322"/>
    </source>
</evidence>
<name>A0AAX3WQZ4_9BACI</name>
<sequence length="55" mass="6674">MHIIQAIEQMQAMLRDISPLLWEYKKDLKKQGFTEQQAYDLVKDYQKILFTQNNK</sequence>
<dbReference type="EMBL" id="CP126101">
    <property type="protein sequence ID" value="WHY50270.1"/>
    <property type="molecule type" value="Genomic_DNA"/>
</dbReference>
<evidence type="ECO:0000313" key="1">
    <source>
        <dbReference type="EMBL" id="WHY50270.1"/>
    </source>
</evidence>